<organism evidence="3 4">
    <name type="scientific">Cyclospora cayetanensis</name>
    <dbReference type="NCBI Taxonomy" id="88456"/>
    <lineage>
        <taxon>Eukaryota</taxon>
        <taxon>Sar</taxon>
        <taxon>Alveolata</taxon>
        <taxon>Apicomplexa</taxon>
        <taxon>Conoidasida</taxon>
        <taxon>Coccidia</taxon>
        <taxon>Eucoccidiorida</taxon>
        <taxon>Eimeriorina</taxon>
        <taxon>Eimeriidae</taxon>
        <taxon>Cyclospora</taxon>
    </lineage>
</organism>
<proteinExistence type="predicted"/>
<keyword evidence="1" id="KW-0175">Coiled coil</keyword>
<dbReference type="VEuPathDB" id="ToxoDB:cyc_07534"/>
<dbReference type="VEuPathDB" id="ToxoDB:LOC34623483"/>
<sequence>MAVAPPAALWGPSNMHADGPAAADAERGENTFPEGLPGEEDAHSQQVQKGEGFVQHRRGQAQREHKTGSELPCQPPSQQQPPSPRLQPIGRASFPMAACSPAIRSAAGLPGGPLLAKNPLGGGPSFSASAGAKHSSSMEAAANRGEAFDSLSAEHALGNQMHKLSFDLTQQLHVDAKRTRTGFPCCSLCKAQASEGSLILATNKTAVGPSVSLGDASASAERTGHSALPATELPASTDPSDTTTPSRGGAAAASAASPRRPPTFAANLAELCKAFPSLHQGLIISLLETAENDFQRAHALQLALHASPPPPALALPVTASSCGFARPSVSAGGVADQLPSRAKRESLPEAWYHELARRVELLQNDKLLLARAVKAQHEKLQVCGITQGGEEGRDGGTRPLSTLQQNLAAKTEEAQHLQEELNRAQQRLRTLRDAASTLLLASAANAGRNSPCRDTSFDRRGRRFERGHWIVPSVGVLSLAFARGEGDTAAASRSFSRR</sequence>
<evidence type="ECO:0000313" key="3">
    <source>
        <dbReference type="EMBL" id="OEH79692.1"/>
    </source>
</evidence>
<feature type="compositionally biased region" description="Low complexity" evidence="2">
    <location>
        <begin position="236"/>
        <end position="260"/>
    </location>
</feature>
<evidence type="ECO:0000256" key="2">
    <source>
        <dbReference type="SAM" id="MobiDB-lite"/>
    </source>
</evidence>
<accession>A0A1D3D8A9</accession>
<feature type="region of interest" description="Disordered" evidence="2">
    <location>
        <begin position="1"/>
        <end position="91"/>
    </location>
</feature>
<dbReference type="AlphaFoldDB" id="A0A1D3D8A9"/>
<feature type="coiled-coil region" evidence="1">
    <location>
        <begin position="400"/>
        <end position="441"/>
    </location>
</feature>
<feature type="compositionally biased region" description="Pro residues" evidence="2">
    <location>
        <begin position="73"/>
        <end position="85"/>
    </location>
</feature>
<dbReference type="Proteomes" id="UP000095192">
    <property type="component" value="Unassembled WGS sequence"/>
</dbReference>
<evidence type="ECO:0000256" key="1">
    <source>
        <dbReference type="SAM" id="Coils"/>
    </source>
</evidence>
<dbReference type="EMBL" id="JROU02000307">
    <property type="protein sequence ID" value="OEH79692.1"/>
    <property type="molecule type" value="Genomic_DNA"/>
</dbReference>
<keyword evidence="4" id="KW-1185">Reference proteome</keyword>
<reference evidence="3 4" key="1">
    <citation type="journal article" date="2016" name="BMC Genomics">
        <title>Comparative genomics reveals Cyclospora cayetanensis possesses coccidia-like metabolism and invasion components but unique surface antigens.</title>
        <authorList>
            <person name="Liu S."/>
            <person name="Wang L."/>
            <person name="Zheng H."/>
            <person name="Xu Z."/>
            <person name="Roellig D.M."/>
            <person name="Li N."/>
            <person name="Frace M.A."/>
            <person name="Tang K."/>
            <person name="Arrowood M.J."/>
            <person name="Moss D.M."/>
            <person name="Zhang L."/>
            <person name="Feng Y."/>
            <person name="Xiao L."/>
        </authorList>
    </citation>
    <scope>NUCLEOTIDE SEQUENCE [LARGE SCALE GENOMIC DNA]</scope>
    <source>
        <strain evidence="3 4">CHN_HEN01</strain>
    </source>
</reference>
<protein>
    <recommendedName>
        <fullName evidence="5">CUE domain-containing protein</fullName>
    </recommendedName>
</protein>
<name>A0A1D3D8A9_9EIME</name>
<feature type="region of interest" description="Disordered" evidence="2">
    <location>
        <begin position="213"/>
        <end position="260"/>
    </location>
</feature>
<dbReference type="InParanoid" id="A0A1D3D8A9"/>
<evidence type="ECO:0000313" key="4">
    <source>
        <dbReference type="Proteomes" id="UP000095192"/>
    </source>
</evidence>
<gene>
    <name evidence="3" type="ORF">cyc_07534</name>
</gene>
<comment type="caution">
    <text evidence="3">The sequence shown here is derived from an EMBL/GenBank/DDBJ whole genome shotgun (WGS) entry which is preliminary data.</text>
</comment>
<evidence type="ECO:0008006" key="5">
    <source>
        <dbReference type="Google" id="ProtNLM"/>
    </source>
</evidence>